<comment type="caution">
    <text evidence="3">The sequence shown here is derived from an EMBL/GenBank/DDBJ whole genome shotgun (WGS) entry which is preliminary data.</text>
</comment>
<feature type="compositionally biased region" description="Basic and acidic residues" evidence="2">
    <location>
        <begin position="1"/>
        <end position="20"/>
    </location>
</feature>
<feature type="compositionally biased region" description="Polar residues" evidence="2">
    <location>
        <begin position="41"/>
        <end position="51"/>
    </location>
</feature>
<keyword evidence="1" id="KW-0175">Coiled coil</keyword>
<sequence length="188" mass="21830">MQGQKQDHIQPEEERVRPNDPEVVGFGERSAQEPEVDVNKSRISSPTNTNINPIQIKHNVVTPESSLNSDALWLQMSQYSEKTQKQCSELEASHERMTILTASTDKIVKTLQEGLDQLRNASEETNKRLNLVFEEQHHSKRDREFMDQDINKLFNFYHSMKPQPQGHVMDNPYHQYDIKPDAMLMNKA</sequence>
<name>A0A9Q3CXK7_9BASI</name>
<proteinExistence type="predicted"/>
<protein>
    <submittedName>
        <fullName evidence="3">Uncharacterized protein</fullName>
    </submittedName>
</protein>
<evidence type="ECO:0000313" key="3">
    <source>
        <dbReference type="EMBL" id="MBW0491778.1"/>
    </source>
</evidence>
<evidence type="ECO:0000313" key="4">
    <source>
        <dbReference type="Proteomes" id="UP000765509"/>
    </source>
</evidence>
<evidence type="ECO:0000256" key="2">
    <source>
        <dbReference type="SAM" id="MobiDB-lite"/>
    </source>
</evidence>
<feature type="region of interest" description="Disordered" evidence="2">
    <location>
        <begin position="1"/>
        <end position="51"/>
    </location>
</feature>
<dbReference type="Proteomes" id="UP000765509">
    <property type="component" value="Unassembled WGS sequence"/>
</dbReference>
<reference evidence="3" key="1">
    <citation type="submission" date="2021-03" db="EMBL/GenBank/DDBJ databases">
        <title>Draft genome sequence of rust myrtle Austropuccinia psidii MF-1, a brazilian biotype.</title>
        <authorList>
            <person name="Quecine M.C."/>
            <person name="Pachon D.M.R."/>
            <person name="Bonatelli M.L."/>
            <person name="Correr F.H."/>
            <person name="Franceschini L.M."/>
            <person name="Leite T.F."/>
            <person name="Margarido G.R.A."/>
            <person name="Almeida C.A."/>
            <person name="Ferrarezi J.A."/>
            <person name="Labate C.A."/>
        </authorList>
    </citation>
    <scope>NUCLEOTIDE SEQUENCE</scope>
    <source>
        <strain evidence="3">MF-1</strain>
    </source>
</reference>
<accession>A0A9Q3CXK7</accession>
<dbReference type="EMBL" id="AVOT02011257">
    <property type="protein sequence ID" value="MBW0491778.1"/>
    <property type="molecule type" value="Genomic_DNA"/>
</dbReference>
<keyword evidence="4" id="KW-1185">Reference proteome</keyword>
<evidence type="ECO:0000256" key="1">
    <source>
        <dbReference type="SAM" id="Coils"/>
    </source>
</evidence>
<feature type="coiled-coil region" evidence="1">
    <location>
        <begin position="108"/>
        <end position="135"/>
    </location>
</feature>
<dbReference type="AlphaFoldDB" id="A0A9Q3CXK7"/>
<gene>
    <name evidence="3" type="ORF">O181_031493</name>
</gene>
<organism evidence="3 4">
    <name type="scientific">Austropuccinia psidii MF-1</name>
    <dbReference type="NCBI Taxonomy" id="1389203"/>
    <lineage>
        <taxon>Eukaryota</taxon>
        <taxon>Fungi</taxon>
        <taxon>Dikarya</taxon>
        <taxon>Basidiomycota</taxon>
        <taxon>Pucciniomycotina</taxon>
        <taxon>Pucciniomycetes</taxon>
        <taxon>Pucciniales</taxon>
        <taxon>Sphaerophragmiaceae</taxon>
        <taxon>Austropuccinia</taxon>
    </lineage>
</organism>